<keyword evidence="2" id="KW-1185">Reference proteome</keyword>
<gene>
    <name evidence="1" type="ORF">E4663_14205</name>
</gene>
<proteinExistence type="predicted"/>
<organism evidence="1 2">
    <name type="scientific">Halobacillus salinus</name>
    <dbReference type="NCBI Taxonomy" id="192814"/>
    <lineage>
        <taxon>Bacteria</taxon>
        <taxon>Bacillati</taxon>
        <taxon>Bacillota</taxon>
        <taxon>Bacilli</taxon>
        <taxon>Bacillales</taxon>
        <taxon>Bacillaceae</taxon>
        <taxon>Halobacillus</taxon>
    </lineage>
</organism>
<evidence type="ECO:0000313" key="2">
    <source>
        <dbReference type="Proteomes" id="UP000297982"/>
    </source>
</evidence>
<dbReference type="EMBL" id="SRJC01000003">
    <property type="protein sequence ID" value="TGB02485.1"/>
    <property type="molecule type" value="Genomic_DNA"/>
</dbReference>
<comment type="caution">
    <text evidence="1">The sequence shown here is derived from an EMBL/GenBank/DDBJ whole genome shotgun (WGS) entry which is preliminary data.</text>
</comment>
<accession>A0A4Z0GXM0</accession>
<dbReference type="Proteomes" id="UP000297982">
    <property type="component" value="Unassembled WGS sequence"/>
</dbReference>
<dbReference type="AlphaFoldDB" id="A0A4Z0GXM0"/>
<sequence>MTTTYTTDHLTPRVRVIEWYKLIWITYHKIIKFSQHCVTYGVIAASNSMKAKLLSNELLSVVLVDEVYASFK</sequence>
<evidence type="ECO:0000313" key="1">
    <source>
        <dbReference type="EMBL" id="TGB02485.1"/>
    </source>
</evidence>
<name>A0A4Z0GXM0_9BACI</name>
<dbReference type="RefSeq" id="WP_135328106.1">
    <property type="nucleotide sequence ID" value="NZ_SRJC01000003.1"/>
</dbReference>
<reference evidence="1 2" key="1">
    <citation type="journal article" date="2003" name="Int. J. Syst. Evol. Microbiol.">
        <title>Halobacillus salinus sp. nov., isolated from a salt lake on the coast of the East Sea in Korea.</title>
        <authorList>
            <person name="Yoon J.H."/>
            <person name="Kang K.H."/>
            <person name="Park Y.H."/>
        </authorList>
    </citation>
    <scope>NUCLEOTIDE SEQUENCE [LARGE SCALE GENOMIC DNA]</scope>
    <source>
        <strain evidence="1 2">HSL-3</strain>
    </source>
</reference>
<protein>
    <submittedName>
        <fullName evidence="1">Uncharacterized protein</fullName>
    </submittedName>
</protein>